<evidence type="ECO:0000256" key="1">
    <source>
        <dbReference type="SAM" id="MobiDB-lite"/>
    </source>
</evidence>
<name>A0A397S5S5_9GLOM</name>
<feature type="compositionally biased region" description="Basic and acidic residues" evidence="1">
    <location>
        <begin position="58"/>
        <end position="69"/>
    </location>
</feature>
<protein>
    <submittedName>
        <fullName evidence="2">Uncharacterized protein</fullName>
    </submittedName>
</protein>
<gene>
    <name evidence="2" type="ORF">C1645_789748</name>
</gene>
<dbReference type="Proteomes" id="UP000265703">
    <property type="component" value="Unassembled WGS sequence"/>
</dbReference>
<comment type="caution">
    <text evidence="2">The sequence shown here is derived from an EMBL/GenBank/DDBJ whole genome shotgun (WGS) entry which is preliminary data.</text>
</comment>
<feature type="compositionally biased region" description="Polar residues" evidence="1">
    <location>
        <begin position="17"/>
        <end position="34"/>
    </location>
</feature>
<feature type="compositionally biased region" description="Polar residues" evidence="1">
    <location>
        <begin position="70"/>
        <end position="104"/>
    </location>
</feature>
<proteinExistence type="predicted"/>
<dbReference type="AlphaFoldDB" id="A0A397S5S5"/>
<dbReference type="EMBL" id="QKYT01000750">
    <property type="protein sequence ID" value="RIA81740.1"/>
    <property type="molecule type" value="Genomic_DNA"/>
</dbReference>
<evidence type="ECO:0000313" key="3">
    <source>
        <dbReference type="Proteomes" id="UP000265703"/>
    </source>
</evidence>
<feature type="non-terminal residue" evidence="2">
    <location>
        <position position="104"/>
    </location>
</feature>
<reference evidence="2 3" key="1">
    <citation type="submission" date="2018-06" db="EMBL/GenBank/DDBJ databases">
        <title>Comparative genomics reveals the genomic features of Rhizophagus irregularis, R. cerebriforme, R. diaphanum and Gigaspora rosea, and their symbiotic lifestyle signature.</title>
        <authorList>
            <person name="Morin E."/>
            <person name="San Clemente H."/>
            <person name="Chen E.C.H."/>
            <person name="De La Providencia I."/>
            <person name="Hainaut M."/>
            <person name="Kuo A."/>
            <person name="Kohler A."/>
            <person name="Murat C."/>
            <person name="Tang N."/>
            <person name="Roy S."/>
            <person name="Loubradou J."/>
            <person name="Henrissat B."/>
            <person name="Grigoriev I.V."/>
            <person name="Corradi N."/>
            <person name="Roux C."/>
            <person name="Martin F.M."/>
        </authorList>
    </citation>
    <scope>NUCLEOTIDE SEQUENCE [LARGE SCALE GENOMIC DNA]</scope>
    <source>
        <strain evidence="2 3">DAOM 227022</strain>
    </source>
</reference>
<feature type="compositionally biased region" description="Polar residues" evidence="1">
    <location>
        <begin position="42"/>
        <end position="57"/>
    </location>
</feature>
<sequence>MSHNSTSSTRRLRSHTQEQLPSPTINTQHSIKTSKTIDEEIISSTYNIPTNTPQTNNHSKEDDSMDLDHTNNIGSDNNILASPSSQKTSFNETIPNQSQSHMIN</sequence>
<accession>A0A397S5S5</accession>
<evidence type="ECO:0000313" key="2">
    <source>
        <dbReference type="EMBL" id="RIA81740.1"/>
    </source>
</evidence>
<keyword evidence="3" id="KW-1185">Reference proteome</keyword>
<organism evidence="2 3">
    <name type="scientific">Glomus cerebriforme</name>
    <dbReference type="NCBI Taxonomy" id="658196"/>
    <lineage>
        <taxon>Eukaryota</taxon>
        <taxon>Fungi</taxon>
        <taxon>Fungi incertae sedis</taxon>
        <taxon>Mucoromycota</taxon>
        <taxon>Glomeromycotina</taxon>
        <taxon>Glomeromycetes</taxon>
        <taxon>Glomerales</taxon>
        <taxon>Glomeraceae</taxon>
        <taxon>Glomus</taxon>
    </lineage>
</organism>
<feature type="region of interest" description="Disordered" evidence="1">
    <location>
        <begin position="1"/>
        <end position="104"/>
    </location>
</feature>